<evidence type="ECO:0000256" key="1">
    <source>
        <dbReference type="ARBA" id="ARBA00010609"/>
    </source>
</evidence>
<dbReference type="InterPro" id="IPR002355">
    <property type="entry name" value="Cu_oxidase_Cu_BS"/>
</dbReference>
<dbReference type="CDD" id="cd13858">
    <property type="entry name" value="CuRO_1_tcLCC2_insect_like"/>
    <property type="match status" value="1"/>
</dbReference>
<dbReference type="RefSeq" id="XP_017770705.1">
    <property type="nucleotide sequence ID" value="XM_017915216.1"/>
</dbReference>
<keyword evidence="9" id="KW-1185">Reference proteome</keyword>
<dbReference type="InterPro" id="IPR008972">
    <property type="entry name" value="Cupredoxin"/>
</dbReference>
<dbReference type="PROSITE" id="PS00080">
    <property type="entry name" value="MULTICOPPER_OXIDASE2"/>
    <property type="match status" value="1"/>
</dbReference>
<evidence type="ECO:0000256" key="4">
    <source>
        <dbReference type="ARBA" id="ARBA00023008"/>
    </source>
</evidence>
<dbReference type="CDD" id="cd13905">
    <property type="entry name" value="CuRO_3_tcLLC2_insect_like"/>
    <property type="match status" value="1"/>
</dbReference>
<protein>
    <submittedName>
        <fullName evidence="10 11">Laccase-12-like isoform X1</fullName>
    </submittedName>
</protein>
<dbReference type="Gene3D" id="2.60.40.420">
    <property type="entry name" value="Cupredoxins - blue copper proteins"/>
    <property type="match status" value="3"/>
</dbReference>
<evidence type="ECO:0000259" key="8">
    <source>
        <dbReference type="Pfam" id="PF07732"/>
    </source>
</evidence>
<dbReference type="RefSeq" id="XP_017770703.1">
    <property type="nucleotide sequence ID" value="XM_017915214.1"/>
</dbReference>
<evidence type="ECO:0000259" key="7">
    <source>
        <dbReference type="Pfam" id="PF07731"/>
    </source>
</evidence>
<dbReference type="SUPFAM" id="SSF49503">
    <property type="entry name" value="Cupredoxins"/>
    <property type="match status" value="3"/>
</dbReference>
<keyword evidence="2" id="KW-0479">Metal-binding</keyword>
<dbReference type="PANTHER" id="PTHR11709:SF394">
    <property type="entry name" value="FI03373P-RELATED"/>
    <property type="match status" value="1"/>
</dbReference>
<name>A0ABM1M803_NICVS</name>
<feature type="domain" description="Plastocyanin-like" evidence="7">
    <location>
        <begin position="518"/>
        <end position="639"/>
    </location>
</feature>
<dbReference type="InterPro" id="IPR011706">
    <property type="entry name" value="Cu-oxidase_C"/>
</dbReference>
<dbReference type="Pfam" id="PF07732">
    <property type="entry name" value="Cu-oxidase_3"/>
    <property type="match status" value="1"/>
</dbReference>
<dbReference type="Pfam" id="PF07731">
    <property type="entry name" value="Cu-oxidase_2"/>
    <property type="match status" value="1"/>
</dbReference>
<dbReference type="CDD" id="cd13884">
    <property type="entry name" value="CuRO_2_tcLCC_insect_like"/>
    <property type="match status" value="1"/>
</dbReference>
<keyword evidence="4" id="KW-0186">Copper</keyword>
<evidence type="ECO:0000313" key="9">
    <source>
        <dbReference type="Proteomes" id="UP000695000"/>
    </source>
</evidence>
<dbReference type="RefSeq" id="XP_017770702.1">
    <property type="nucleotide sequence ID" value="XM_017915213.1"/>
</dbReference>
<evidence type="ECO:0000313" key="10">
    <source>
        <dbReference type="RefSeq" id="XP_017770702.1"/>
    </source>
</evidence>
<evidence type="ECO:0000256" key="3">
    <source>
        <dbReference type="ARBA" id="ARBA00023002"/>
    </source>
</evidence>
<evidence type="ECO:0000256" key="5">
    <source>
        <dbReference type="SAM" id="SignalP"/>
    </source>
</evidence>
<evidence type="ECO:0000313" key="11">
    <source>
        <dbReference type="RefSeq" id="XP_017770703.1"/>
    </source>
</evidence>
<reference evidence="10 11" key="1">
    <citation type="submission" date="2025-05" db="UniProtKB">
        <authorList>
            <consortium name="RefSeq"/>
        </authorList>
    </citation>
    <scope>IDENTIFICATION</scope>
    <source>
        <tissue evidence="10 11">Whole Larva</tissue>
    </source>
</reference>
<evidence type="ECO:0000259" key="6">
    <source>
        <dbReference type="Pfam" id="PF00394"/>
    </source>
</evidence>
<sequence>MMEAWVLQFLLLNLGMKVLCQSPLLDVPFAELNETDIEYFPLNNQHPCSRICGHEDRPMVCRYHFIVEWYQTLSKACFSCPDVLEDCYKPDCIIGDGTMRTVLVINRKMPGPTIEVCVGDNIIVDVENRLMAETTTIHWHGHHQRGTPYMDGVPYVTQCPIQPGSIFRYNFTAVNGGTHFWHSHTGMQRGDGAFGAFIVRTPAAADPHSQLYDYDLTQHTISLLDWAVDIGLKVFIAHHHSIGDNKPTTLLVNGLGIHDFSNVSTSAPTARFVVEKGYKYRFRLINAGFLNCPVEMSIDNHTMTMISSDGNDFQPVTVDSLVSYAGERFDFVLNANMEKGLYWIRFRGLMDCDDRFTSTHQVAVLQYEGASKTDFPDGPIPNYQDSHNDGLVKTNIYHHHQVNTRYFQQLNSLNKGTEGNDSISVPQLHSLLDWDSSLKETADEQYYVGYDFYEIDNPHFHKFPEYGFNNVTDSRNKLLTPQLNHISLKLTPFPMLSQRDLIDDNLFCNESTVADKDCKKEFCQCSHVIQVKLNSIVELILVDKGFAFDANHPFHLHGHSFRVVGMERLGRNVTVDEVKRLDAQGLLKRNLGDAPIKDTVTVPDGGYTILRFNASNPGYWLFHCHIEFHVEIGMALIFRFGDDEDMPPVPHGFPKCGEYYGLEPSAPSPNGCGHKTYSFLIILGILLRPLLL</sequence>
<dbReference type="Pfam" id="PF00394">
    <property type="entry name" value="Cu-oxidase"/>
    <property type="match status" value="1"/>
</dbReference>
<dbReference type="InterPro" id="IPR033138">
    <property type="entry name" value="Cu_oxidase_CS"/>
</dbReference>
<accession>A0ABM1M803</accession>
<dbReference type="PANTHER" id="PTHR11709">
    <property type="entry name" value="MULTI-COPPER OXIDASE"/>
    <property type="match status" value="1"/>
</dbReference>
<evidence type="ECO:0000313" key="12">
    <source>
        <dbReference type="RefSeq" id="XP_017770705.1"/>
    </source>
</evidence>
<gene>
    <name evidence="10 11 12" type="primary">LOC108558331</name>
</gene>
<feature type="domain" description="Plastocyanin-like" evidence="8">
    <location>
        <begin position="95"/>
        <end position="202"/>
    </location>
</feature>
<feature type="domain" description="Plastocyanin-like" evidence="6">
    <location>
        <begin position="244"/>
        <end position="370"/>
    </location>
</feature>
<proteinExistence type="inferred from homology"/>
<evidence type="ECO:0000256" key="2">
    <source>
        <dbReference type="ARBA" id="ARBA00022723"/>
    </source>
</evidence>
<organism evidence="9 11">
    <name type="scientific">Nicrophorus vespilloides</name>
    <name type="common">Boreal carrion beetle</name>
    <dbReference type="NCBI Taxonomy" id="110193"/>
    <lineage>
        <taxon>Eukaryota</taxon>
        <taxon>Metazoa</taxon>
        <taxon>Ecdysozoa</taxon>
        <taxon>Arthropoda</taxon>
        <taxon>Hexapoda</taxon>
        <taxon>Insecta</taxon>
        <taxon>Pterygota</taxon>
        <taxon>Neoptera</taxon>
        <taxon>Endopterygota</taxon>
        <taxon>Coleoptera</taxon>
        <taxon>Polyphaga</taxon>
        <taxon>Staphyliniformia</taxon>
        <taxon>Silphidae</taxon>
        <taxon>Nicrophorinae</taxon>
        <taxon>Nicrophorus</taxon>
    </lineage>
</organism>
<dbReference type="InterPro" id="IPR001117">
    <property type="entry name" value="Cu-oxidase_2nd"/>
</dbReference>
<dbReference type="Proteomes" id="UP000695000">
    <property type="component" value="Unplaced"/>
</dbReference>
<dbReference type="PROSITE" id="PS00079">
    <property type="entry name" value="MULTICOPPER_OXIDASE1"/>
    <property type="match status" value="1"/>
</dbReference>
<feature type="chain" id="PRO_5045022678" evidence="5">
    <location>
        <begin position="21"/>
        <end position="692"/>
    </location>
</feature>
<dbReference type="InterPro" id="IPR045087">
    <property type="entry name" value="Cu-oxidase_fam"/>
</dbReference>
<feature type="signal peptide" evidence="5">
    <location>
        <begin position="1"/>
        <end position="20"/>
    </location>
</feature>
<dbReference type="InterPro" id="IPR011707">
    <property type="entry name" value="Cu-oxidase-like_N"/>
</dbReference>
<keyword evidence="5" id="KW-0732">Signal</keyword>
<keyword evidence="3" id="KW-0560">Oxidoreductase</keyword>
<comment type="similarity">
    <text evidence="1">Belongs to the multicopper oxidase family.</text>
</comment>
<dbReference type="GeneID" id="108558331"/>